<feature type="region of interest" description="Disordered" evidence="1">
    <location>
        <begin position="13"/>
        <end position="39"/>
    </location>
</feature>
<dbReference type="EMBL" id="GU129940">
    <property type="protein sequence ID" value="ACZ51494.1"/>
    <property type="molecule type" value="Genomic_DNA"/>
</dbReference>
<evidence type="ECO:0000256" key="1">
    <source>
        <dbReference type="SAM" id="MobiDB-lite"/>
    </source>
</evidence>
<organism evidence="2">
    <name type="scientific">Kwoniella heveanensis</name>
    <dbReference type="NCBI Taxonomy" id="89924"/>
    <lineage>
        <taxon>Eukaryota</taxon>
        <taxon>Fungi</taxon>
        <taxon>Dikarya</taxon>
        <taxon>Basidiomycota</taxon>
        <taxon>Agaricomycotina</taxon>
        <taxon>Tremellomycetes</taxon>
        <taxon>Tremellales</taxon>
        <taxon>Cryptococcaceae</taxon>
        <taxon>Kwoniella</taxon>
    </lineage>
</organism>
<gene>
    <name evidence="2" type="primary">MFA2</name>
</gene>
<name>D1MBK7_9TREE</name>
<feature type="compositionally biased region" description="Gly residues" evidence="1">
    <location>
        <begin position="29"/>
        <end position="39"/>
    </location>
</feature>
<dbReference type="AlphaFoldDB" id="D1MBK7"/>
<protein>
    <submittedName>
        <fullName evidence="2">Mfa2</fullName>
    </submittedName>
</protein>
<accession>D1MBK7</accession>
<proteinExistence type="predicted"/>
<evidence type="ECO:0000313" key="2">
    <source>
        <dbReference type="EMBL" id="ACZ51494.1"/>
    </source>
</evidence>
<sequence length="39" mass="3980">MDAFTAIFTTLSSSASGNTESPRDQEYGSSGGGYSCIIA</sequence>
<reference evidence="2" key="1">
    <citation type="submission" date="2009-10" db="EMBL/GenBank/DDBJ databases">
        <title>The Mating Type Locus (MAT) and Sexual Reproduction of Cryptococcus heveanensis: Insights into the Evolution of Sex and Sex-Determining Chromosomal Regions in Fungi.</title>
        <authorList>
            <person name="Metin B."/>
            <person name="Findley K."/>
            <person name="Heitman J."/>
        </authorList>
    </citation>
    <scope>NUCLEOTIDE SEQUENCE</scope>
    <source>
        <strain evidence="2">BCC8398</strain>
    </source>
</reference>